<dbReference type="Gene3D" id="2.60.120.200">
    <property type="match status" value="1"/>
</dbReference>
<dbReference type="AlphaFoldDB" id="A0A5B8VMV0"/>
<organism evidence="7 8">
    <name type="scientific">Arachidicoccus ginsenosidivorans</name>
    <dbReference type="NCBI Taxonomy" id="496057"/>
    <lineage>
        <taxon>Bacteria</taxon>
        <taxon>Pseudomonadati</taxon>
        <taxon>Bacteroidota</taxon>
        <taxon>Chitinophagia</taxon>
        <taxon>Chitinophagales</taxon>
        <taxon>Chitinophagaceae</taxon>
        <taxon>Arachidicoccus</taxon>
    </lineage>
</organism>
<gene>
    <name evidence="7" type="ORF">FSB73_11975</name>
</gene>
<feature type="region of interest" description="Disordered" evidence="5">
    <location>
        <begin position="67"/>
        <end position="96"/>
    </location>
</feature>
<feature type="region of interest" description="Disordered" evidence="5">
    <location>
        <begin position="210"/>
        <end position="229"/>
    </location>
</feature>
<protein>
    <submittedName>
        <fullName evidence="7">OmpA family protein</fullName>
    </submittedName>
</protein>
<dbReference type="InterPro" id="IPR013320">
    <property type="entry name" value="ConA-like_dom_sf"/>
</dbReference>
<comment type="subcellular location">
    <subcellularLocation>
        <location evidence="1">Cell outer membrane</location>
    </subcellularLocation>
</comment>
<dbReference type="PANTHER" id="PTHR30329:SF21">
    <property type="entry name" value="LIPOPROTEIN YIAD-RELATED"/>
    <property type="match status" value="1"/>
</dbReference>
<dbReference type="PANTHER" id="PTHR30329">
    <property type="entry name" value="STATOR ELEMENT OF FLAGELLAR MOTOR COMPLEX"/>
    <property type="match status" value="1"/>
</dbReference>
<dbReference type="PRINTS" id="PR01021">
    <property type="entry name" value="OMPADOMAIN"/>
</dbReference>
<dbReference type="SUPFAM" id="SSF103088">
    <property type="entry name" value="OmpA-like"/>
    <property type="match status" value="1"/>
</dbReference>
<evidence type="ECO:0000256" key="2">
    <source>
        <dbReference type="ARBA" id="ARBA00023136"/>
    </source>
</evidence>
<dbReference type="EMBL" id="CP042434">
    <property type="protein sequence ID" value="QEC72282.1"/>
    <property type="molecule type" value="Genomic_DNA"/>
</dbReference>
<name>A0A5B8VMV0_9BACT</name>
<evidence type="ECO:0000313" key="8">
    <source>
        <dbReference type="Proteomes" id="UP000321291"/>
    </source>
</evidence>
<evidence type="ECO:0000256" key="4">
    <source>
        <dbReference type="PROSITE-ProRule" id="PRU00473"/>
    </source>
</evidence>
<dbReference type="OrthoDB" id="9800869at2"/>
<proteinExistence type="predicted"/>
<dbReference type="GO" id="GO:0005975">
    <property type="term" value="P:carbohydrate metabolic process"/>
    <property type="evidence" value="ECO:0007669"/>
    <property type="project" value="UniProtKB-ARBA"/>
</dbReference>
<dbReference type="InterPro" id="IPR036737">
    <property type="entry name" value="OmpA-like_sf"/>
</dbReference>
<accession>A0A5B8VMV0</accession>
<evidence type="ECO:0000256" key="5">
    <source>
        <dbReference type="SAM" id="MobiDB-lite"/>
    </source>
</evidence>
<dbReference type="Pfam" id="PF00691">
    <property type="entry name" value="OmpA"/>
    <property type="match status" value="1"/>
</dbReference>
<feature type="domain" description="OmpA-like" evidence="6">
    <location>
        <begin position="318"/>
        <end position="432"/>
    </location>
</feature>
<dbReference type="CDD" id="cd07185">
    <property type="entry name" value="OmpA_C-like"/>
    <property type="match status" value="1"/>
</dbReference>
<keyword evidence="8" id="KW-1185">Reference proteome</keyword>
<keyword evidence="3" id="KW-0998">Cell outer membrane</keyword>
<evidence type="ECO:0000259" key="6">
    <source>
        <dbReference type="PROSITE" id="PS51123"/>
    </source>
</evidence>
<dbReference type="Gene3D" id="3.30.1330.60">
    <property type="entry name" value="OmpA-like domain"/>
    <property type="match status" value="1"/>
</dbReference>
<sequence>MKPSYGSAKACLLAIILLFGIHEISSAQLFKKLKQVVKQTASETVQDRAASAAGNATNNALDQTGKLGGLFKKGEKNNNSNNNKKNNTKDLNGASGTTGAPIKVSMTAYENYDFVPGDTVLFADDFSTDQDGEFPSHWDLKKGQAVVNKVANTTAFLLTDGNYCQVMPRMKTPDYLSQAFTIEFDTYTDGEGNESPIVYLSYMDKNGNSEEGEISFNRGSEESDRGDLSMSNFPNGLDADFPEKLKAGYINKWHHCAIIYHNGQLKCYVDQFRVISVPNIGCNPTAFGFEGIGQQDHPIVIANVRLASGGQMNMIGKKFTASKIVTHGITFDVDKADIKAQSMGTLNMVVKIMKDNPDLHFEIDGHTDNTGQPAHNQTLSLDRATAVKTQLVKMGIDGSRLTTKGFGDTRPISDNDSQEGKANNRRVEFIRK</sequence>
<feature type="region of interest" description="Disordered" evidence="5">
    <location>
        <begin position="402"/>
        <end position="423"/>
    </location>
</feature>
<evidence type="ECO:0000256" key="1">
    <source>
        <dbReference type="ARBA" id="ARBA00004442"/>
    </source>
</evidence>
<dbReference type="Proteomes" id="UP000321291">
    <property type="component" value="Chromosome"/>
</dbReference>
<feature type="compositionally biased region" description="Low complexity" evidence="5">
    <location>
        <begin position="77"/>
        <end position="92"/>
    </location>
</feature>
<reference evidence="7 8" key="1">
    <citation type="journal article" date="2017" name="Int. J. Syst. Evol. Microbiol.">
        <title>Arachidicoccus ginsenosidivorans sp. nov., with ginsenoside-converting activity isolated from ginseng cultivating soil.</title>
        <authorList>
            <person name="Siddiqi M.Z."/>
            <person name="Aslam Z."/>
            <person name="Im W.T."/>
        </authorList>
    </citation>
    <scope>NUCLEOTIDE SEQUENCE [LARGE SCALE GENOMIC DNA]</scope>
    <source>
        <strain evidence="7 8">Gsoil 809</strain>
    </source>
</reference>
<evidence type="ECO:0000256" key="3">
    <source>
        <dbReference type="ARBA" id="ARBA00023237"/>
    </source>
</evidence>
<dbReference type="SUPFAM" id="SSF49899">
    <property type="entry name" value="Concanavalin A-like lectins/glucanases"/>
    <property type="match status" value="1"/>
</dbReference>
<dbReference type="KEGG" id="agi:FSB73_11975"/>
<dbReference type="PROSITE" id="PS51123">
    <property type="entry name" value="OMPA_2"/>
    <property type="match status" value="1"/>
</dbReference>
<dbReference type="InterPro" id="IPR006664">
    <property type="entry name" value="OMP_bac"/>
</dbReference>
<dbReference type="RefSeq" id="WP_146782349.1">
    <property type="nucleotide sequence ID" value="NZ_CP042434.1"/>
</dbReference>
<evidence type="ECO:0000313" key="7">
    <source>
        <dbReference type="EMBL" id="QEC72282.1"/>
    </source>
</evidence>
<keyword evidence="2 4" id="KW-0472">Membrane</keyword>
<dbReference type="InterPro" id="IPR006665">
    <property type="entry name" value="OmpA-like"/>
</dbReference>
<dbReference type="GO" id="GO:0004553">
    <property type="term" value="F:hydrolase activity, hydrolyzing O-glycosyl compounds"/>
    <property type="evidence" value="ECO:0007669"/>
    <property type="project" value="UniProtKB-ARBA"/>
</dbReference>
<dbReference type="InterPro" id="IPR050330">
    <property type="entry name" value="Bact_OuterMem_StrucFunc"/>
</dbReference>
<dbReference type="GO" id="GO:0009279">
    <property type="term" value="C:cell outer membrane"/>
    <property type="evidence" value="ECO:0007669"/>
    <property type="project" value="UniProtKB-SubCell"/>
</dbReference>